<evidence type="ECO:0000313" key="2">
    <source>
        <dbReference type="EMBL" id="KHJ83497.1"/>
    </source>
</evidence>
<organism evidence="2 3">
    <name type="scientific">Oesophagostomum dentatum</name>
    <name type="common">Nodular worm</name>
    <dbReference type="NCBI Taxonomy" id="61180"/>
    <lineage>
        <taxon>Eukaryota</taxon>
        <taxon>Metazoa</taxon>
        <taxon>Ecdysozoa</taxon>
        <taxon>Nematoda</taxon>
        <taxon>Chromadorea</taxon>
        <taxon>Rhabditida</taxon>
        <taxon>Rhabditina</taxon>
        <taxon>Rhabditomorpha</taxon>
        <taxon>Strongyloidea</taxon>
        <taxon>Strongylidae</taxon>
        <taxon>Oesophagostomum</taxon>
    </lineage>
</organism>
<proteinExistence type="predicted"/>
<sequence>MPEPRPFMSCMRSDEMKEKGCDDEDEEEETEKKENNDETHTNRTRNTHNGGGDEGDNHGHAYDNPYIRIAQIQRKELKFLRESLEASS</sequence>
<accession>A0A0B1SIZ5</accession>
<protein>
    <submittedName>
        <fullName evidence="2">Uncharacterized protein</fullName>
    </submittedName>
</protein>
<dbReference type="AlphaFoldDB" id="A0A0B1SIZ5"/>
<dbReference type="Proteomes" id="UP000053660">
    <property type="component" value="Unassembled WGS sequence"/>
</dbReference>
<keyword evidence="3" id="KW-1185">Reference proteome</keyword>
<evidence type="ECO:0000256" key="1">
    <source>
        <dbReference type="SAM" id="MobiDB-lite"/>
    </source>
</evidence>
<name>A0A0B1SIZ5_OESDE</name>
<feature type="compositionally biased region" description="Basic and acidic residues" evidence="1">
    <location>
        <begin position="30"/>
        <end position="41"/>
    </location>
</feature>
<reference evidence="2 3" key="1">
    <citation type="submission" date="2014-03" db="EMBL/GenBank/DDBJ databases">
        <title>Draft genome of the hookworm Oesophagostomum dentatum.</title>
        <authorList>
            <person name="Mitreva M."/>
        </authorList>
    </citation>
    <scope>NUCLEOTIDE SEQUENCE [LARGE SCALE GENOMIC DNA]</scope>
    <source>
        <strain evidence="2 3">OD-Hann</strain>
    </source>
</reference>
<feature type="region of interest" description="Disordered" evidence="1">
    <location>
        <begin position="1"/>
        <end position="62"/>
    </location>
</feature>
<dbReference type="EMBL" id="KN573176">
    <property type="protein sequence ID" value="KHJ83497.1"/>
    <property type="molecule type" value="Genomic_DNA"/>
</dbReference>
<evidence type="ECO:0000313" key="3">
    <source>
        <dbReference type="Proteomes" id="UP000053660"/>
    </source>
</evidence>
<gene>
    <name evidence="2" type="ORF">OESDEN_16804</name>
</gene>